<feature type="region of interest" description="Disordered" evidence="1">
    <location>
        <begin position="1"/>
        <end position="51"/>
    </location>
</feature>
<organism evidence="2 3">
    <name type="scientific">Allomyces macrogynus (strain ATCC 38327)</name>
    <name type="common">Allomyces javanicus var. macrogynus</name>
    <dbReference type="NCBI Taxonomy" id="578462"/>
    <lineage>
        <taxon>Eukaryota</taxon>
        <taxon>Fungi</taxon>
        <taxon>Fungi incertae sedis</taxon>
        <taxon>Blastocladiomycota</taxon>
        <taxon>Blastocladiomycetes</taxon>
        <taxon>Blastocladiales</taxon>
        <taxon>Blastocladiaceae</taxon>
        <taxon>Allomyces</taxon>
    </lineage>
</organism>
<dbReference type="EMBL" id="GG745335">
    <property type="protein sequence ID" value="KNE59780.1"/>
    <property type="molecule type" value="Genomic_DNA"/>
</dbReference>
<keyword evidence="3" id="KW-1185">Reference proteome</keyword>
<feature type="compositionally biased region" description="Low complexity" evidence="1">
    <location>
        <begin position="14"/>
        <end position="32"/>
    </location>
</feature>
<dbReference type="Proteomes" id="UP000054350">
    <property type="component" value="Unassembled WGS sequence"/>
</dbReference>
<evidence type="ECO:0000256" key="1">
    <source>
        <dbReference type="SAM" id="MobiDB-lite"/>
    </source>
</evidence>
<evidence type="ECO:0000313" key="3">
    <source>
        <dbReference type="Proteomes" id="UP000054350"/>
    </source>
</evidence>
<reference evidence="2 3" key="1">
    <citation type="submission" date="2009-11" db="EMBL/GenBank/DDBJ databases">
        <title>Annotation of Allomyces macrogynus ATCC 38327.</title>
        <authorList>
            <consortium name="The Broad Institute Genome Sequencing Platform"/>
            <person name="Russ C."/>
            <person name="Cuomo C."/>
            <person name="Burger G."/>
            <person name="Gray M.W."/>
            <person name="Holland P.W.H."/>
            <person name="King N."/>
            <person name="Lang F.B.F."/>
            <person name="Roger A.J."/>
            <person name="Ruiz-Trillo I."/>
            <person name="Young S.K."/>
            <person name="Zeng Q."/>
            <person name="Gargeya S."/>
            <person name="Fitzgerald M."/>
            <person name="Haas B."/>
            <person name="Abouelleil A."/>
            <person name="Alvarado L."/>
            <person name="Arachchi H.M."/>
            <person name="Berlin A."/>
            <person name="Chapman S.B."/>
            <person name="Gearin G."/>
            <person name="Goldberg J."/>
            <person name="Griggs A."/>
            <person name="Gujja S."/>
            <person name="Hansen M."/>
            <person name="Heiman D."/>
            <person name="Howarth C."/>
            <person name="Larimer J."/>
            <person name="Lui A."/>
            <person name="MacDonald P.J.P."/>
            <person name="McCowen C."/>
            <person name="Montmayeur A."/>
            <person name="Murphy C."/>
            <person name="Neiman D."/>
            <person name="Pearson M."/>
            <person name="Priest M."/>
            <person name="Roberts A."/>
            <person name="Saif S."/>
            <person name="Shea T."/>
            <person name="Sisk P."/>
            <person name="Stolte C."/>
            <person name="Sykes S."/>
            <person name="Wortman J."/>
            <person name="Nusbaum C."/>
            <person name="Birren B."/>
        </authorList>
    </citation>
    <scope>NUCLEOTIDE SEQUENCE [LARGE SCALE GENOMIC DNA]</scope>
    <source>
        <strain evidence="2 3">ATCC 38327</strain>
    </source>
</reference>
<feature type="compositionally biased region" description="Basic and acidic residues" evidence="1">
    <location>
        <begin position="33"/>
        <end position="42"/>
    </location>
</feature>
<dbReference type="AlphaFoldDB" id="A0A0L0SBK7"/>
<sequence length="82" mass="8430">MYQVPTLGLDSVDSSGSSATAAGRQARAQAKQGGEKADDAPPRQRTVHSAAAARQGLASALGKMEEMYLRTDVAAAETPLEG</sequence>
<gene>
    <name evidence="2" type="ORF">AMAG_05244</name>
</gene>
<reference evidence="3" key="2">
    <citation type="submission" date="2009-11" db="EMBL/GenBank/DDBJ databases">
        <title>The Genome Sequence of Allomyces macrogynus strain ATCC 38327.</title>
        <authorList>
            <consortium name="The Broad Institute Genome Sequencing Platform"/>
            <person name="Russ C."/>
            <person name="Cuomo C."/>
            <person name="Shea T."/>
            <person name="Young S.K."/>
            <person name="Zeng Q."/>
            <person name="Koehrsen M."/>
            <person name="Haas B."/>
            <person name="Borodovsky M."/>
            <person name="Guigo R."/>
            <person name="Alvarado L."/>
            <person name="Berlin A."/>
            <person name="Borenstein D."/>
            <person name="Chen Z."/>
            <person name="Engels R."/>
            <person name="Freedman E."/>
            <person name="Gellesch M."/>
            <person name="Goldberg J."/>
            <person name="Griggs A."/>
            <person name="Gujja S."/>
            <person name="Heiman D."/>
            <person name="Hepburn T."/>
            <person name="Howarth C."/>
            <person name="Jen D."/>
            <person name="Larson L."/>
            <person name="Lewis B."/>
            <person name="Mehta T."/>
            <person name="Park D."/>
            <person name="Pearson M."/>
            <person name="Roberts A."/>
            <person name="Saif S."/>
            <person name="Shenoy N."/>
            <person name="Sisk P."/>
            <person name="Stolte C."/>
            <person name="Sykes S."/>
            <person name="Walk T."/>
            <person name="White J."/>
            <person name="Yandava C."/>
            <person name="Burger G."/>
            <person name="Gray M.W."/>
            <person name="Holland P.W.H."/>
            <person name="King N."/>
            <person name="Lang F.B.F."/>
            <person name="Roger A.J."/>
            <person name="Ruiz-Trillo I."/>
            <person name="Lander E."/>
            <person name="Nusbaum C."/>
        </authorList>
    </citation>
    <scope>NUCLEOTIDE SEQUENCE [LARGE SCALE GENOMIC DNA]</scope>
    <source>
        <strain evidence="3">ATCC 38327</strain>
    </source>
</reference>
<dbReference type="VEuPathDB" id="FungiDB:AMAG_05244"/>
<protein>
    <submittedName>
        <fullName evidence="2">Uncharacterized protein</fullName>
    </submittedName>
</protein>
<accession>A0A0L0SBK7</accession>
<name>A0A0L0SBK7_ALLM3</name>
<evidence type="ECO:0000313" key="2">
    <source>
        <dbReference type="EMBL" id="KNE59780.1"/>
    </source>
</evidence>
<proteinExistence type="predicted"/>